<dbReference type="Proteomes" id="UP000193144">
    <property type="component" value="Unassembled WGS sequence"/>
</dbReference>
<evidence type="ECO:0000256" key="3">
    <source>
        <dbReference type="ARBA" id="ARBA00022679"/>
    </source>
</evidence>
<dbReference type="PANTHER" id="PTHR12176:SF84">
    <property type="entry name" value="METHYLTRANSFERASE DOMAIN-CONTAINING PROTEIN"/>
    <property type="match status" value="1"/>
</dbReference>
<comment type="caution">
    <text evidence="5">The sequence shown here is derived from an EMBL/GenBank/DDBJ whole genome shotgun (WGS) entry which is preliminary data.</text>
</comment>
<dbReference type="InterPro" id="IPR029063">
    <property type="entry name" value="SAM-dependent_MTases_sf"/>
</dbReference>
<comment type="similarity">
    <text evidence="1">Belongs to the methyltransferase superfamily.</text>
</comment>
<dbReference type="EMBL" id="MCFA01000039">
    <property type="protein sequence ID" value="ORY13708.1"/>
    <property type="molecule type" value="Genomic_DNA"/>
</dbReference>
<reference evidence="5 6" key="1">
    <citation type="submission" date="2016-07" db="EMBL/GenBank/DDBJ databases">
        <title>Pervasive Adenine N6-methylation of Active Genes in Fungi.</title>
        <authorList>
            <consortium name="DOE Joint Genome Institute"/>
            <person name="Mondo S.J."/>
            <person name="Dannebaum R.O."/>
            <person name="Kuo R.C."/>
            <person name="Labutti K."/>
            <person name="Haridas S."/>
            <person name="Kuo A."/>
            <person name="Salamov A."/>
            <person name="Ahrendt S.R."/>
            <person name="Lipzen A."/>
            <person name="Sullivan W."/>
            <person name="Andreopoulos W.B."/>
            <person name="Clum A."/>
            <person name="Lindquist E."/>
            <person name="Daum C."/>
            <person name="Ramamoorthy G.K."/>
            <person name="Gryganskyi A."/>
            <person name="Culley D."/>
            <person name="Magnuson J.K."/>
            <person name="James T.Y."/>
            <person name="O'Malley M.A."/>
            <person name="Stajich J.E."/>
            <person name="Spatafora J.W."/>
            <person name="Visel A."/>
            <person name="Grigoriev I.V."/>
        </authorList>
    </citation>
    <scope>NUCLEOTIDE SEQUENCE [LARGE SCALE GENOMIC DNA]</scope>
    <source>
        <strain evidence="5 6">CBS 115471</strain>
    </source>
</reference>
<keyword evidence="3" id="KW-0808">Transferase</keyword>
<gene>
    <name evidence="5" type="ORF">BCR34DRAFT_255451</name>
</gene>
<dbReference type="GO" id="GO:0008168">
    <property type="term" value="F:methyltransferase activity"/>
    <property type="evidence" value="ECO:0007669"/>
    <property type="project" value="UniProtKB-KW"/>
</dbReference>
<dbReference type="Gene3D" id="3.40.50.150">
    <property type="entry name" value="Vaccinia Virus protein VP39"/>
    <property type="match status" value="1"/>
</dbReference>
<protein>
    <recommendedName>
        <fullName evidence="7">S-adenosyl-L-methionine-dependent methyltransferase</fullName>
    </recommendedName>
</protein>
<evidence type="ECO:0000256" key="2">
    <source>
        <dbReference type="ARBA" id="ARBA00022603"/>
    </source>
</evidence>
<dbReference type="PANTHER" id="PTHR12176">
    <property type="entry name" value="SAM-DEPENDENT METHYLTRANSFERASE SUPERFAMILY PROTEIN"/>
    <property type="match status" value="1"/>
</dbReference>
<dbReference type="OrthoDB" id="411785at2759"/>
<name>A0A1Y1ZU03_9PLEO</name>
<dbReference type="InterPro" id="IPR051419">
    <property type="entry name" value="Lys/N-term_MeTrsfase_sf"/>
</dbReference>
<proteinExistence type="inferred from homology"/>
<evidence type="ECO:0000256" key="1">
    <source>
        <dbReference type="ARBA" id="ARBA00008361"/>
    </source>
</evidence>
<evidence type="ECO:0000256" key="4">
    <source>
        <dbReference type="SAM" id="MobiDB-lite"/>
    </source>
</evidence>
<dbReference type="GO" id="GO:0032259">
    <property type="term" value="P:methylation"/>
    <property type="evidence" value="ECO:0007669"/>
    <property type="project" value="UniProtKB-KW"/>
</dbReference>
<feature type="region of interest" description="Disordered" evidence="4">
    <location>
        <begin position="103"/>
        <end position="131"/>
    </location>
</feature>
<accession>A0A1Y1ZU03</accession>
<feature type="region of interest" description="Disordered" evidence="4">
    <location>
        <begin position="251"/>
        <end position="281"/>
    </location>
</feature>
<dbReference type="SUPFAM" id="SSF53335">
    <property type="entry name" value="S-adenosyl-L-methionine-dependent methyltransferases"/>
    <property type="match status" value="1"/>
</dbReference>
<sequence length="352" mass="39022">MPLPKAPSFGSSEYWNARFTSNPNPFEWLEAPNSLDPYLVEALKNSNEEEPEVLHIGCGTSLLSYHLRAHVKSPRHIHNLDYSDVAIEVGRKREVDIFASEHEQEAESLGNDVNQNSSSTTTDDTDSRKTAARTELAVIGSSEPLYMRWSSANLLSHSSVLKVCQPASYSIVVDKSTSDSIACSEDVYIPLPYPVRTSKMIEIPPAKASRSSEPIHPVHMLALHLALVTKPGGKWISLSYSSDRFPFLPGHVPGRFESDPSPSKSPASTSVTSTEEEDFEDGLDDNLDEISQQVLDQGFPHPGGLWRLEGKYEIEVPEPHNLVNGGEVHRPKILHWVYILARTDVELIAMSD</sequence>
<dbReference type="STRING" id="1231657.A0A1Y1ZU03"/>
<dbReference type="AlphaFoldDB" id="A0A1Y1ZU03"/>
<keyword evidence="6" id="KW-1185">Reference proteome</keyword>
<evidence type="ECO:0000313" key="5">
    <source>
        <dbReference type="EMBL" id="ORY13708.1"/>
    </source>
</evidence>
<evidence type="ECO:0000313" key="6">
    <source>
        <dbReference type="Proteomes" id="UP000193144"/>
    </source>
</evidence>
<evidence type="ECO:0008006" key="7">
    <source>
        <dbReference type="Google" id="ProtNLM"/>
    </source>
</evidence>
<organism evidence="5 6">
    <name type="scientific">Clohesyomyces aquaticus</name>
    <dbReference type="NCBI Taxonomy" id="1231657"/>
    <lineage>
        <taxon>Eukaryota</taxon>
        <taxon>Fungi</taxon>
        <taxon>Dikarya</taxon>
        <taxon>Ascomycota</taxon>
        <taxon>Pezizomycotina</taxon>
        <taxon>Dothideomycetes</taxon>
        <taxon>Pleosporomycetidae</taxon>
        <taxon>Pleosporales</taxon>
        <taxon>Lindgomycetaceae</taxon>
        <taxon>Clohesyomyces</taxon>
    </lineage>
</organism>
<keyword evidence="2" id="KW-0489">Methyltransferase</keyword>
<feature type="compositionally biased region" description="Polar residues" evidence="4">
    <location>
        <begin position="260"/>
        <end position="273"/>
    </location>
</feature>